<gene>
    <name evidence="3" type="ORF">QQS35_16300</name>
</gene>
<feature type="domain" description="DUF58" evidence="2">
    <location>
        <begin position="220"/>
        <end position="417"/>
    </location>
</feature>
<sequence length="421" mass="48767">MKGEVGLAVKLLQITLLFAIFFSYAMFQGGFVSWFLFYSFLPILLYMFLLLLYPVSKWEVSREMSKHLVRAGDKVTVTIEMERKVAFPIYYLVVEEFFPASLQYKDSSRDKFRYMDEPNKVIDKRNVKKLLFPWFKRRLTVTYTLDNIPRGEHHLKAIRIKTGDFFGFIKKNHVFEVTSHLLAHPSQRQVLIKEKVSSFDEGSSPAHELHLNNSNMVTGVREYAPGDRFSWIDWKTTARKDTVMTKEFEQEKSSNLLLVLDATDYEGLNKIAFEARVELTASVLKSLKRQASQLALLSLGEKHVYFPFNQDPSKNELMQTFLAKVQPQGEVPFPQQLMYHSKQLPQGLITMVITSYLDQDMVQSLSQLKQKSKRVILFIIKPISKVNAQDNNYIRQLSSNGVVVNIMAEKQLIKAEFEVSM</sequence>
<keyword evidence="1" id="KW-0472">Membrane</keyword>
<accession>A0ABT7L9Y3</accession>
<evidence type="ECO:0000313" key="3">
    <source>
        <dbReference type="EMBL" id="MDL4842000.1"/>
    </source>
</evidence>
<dbReference type="InterPro" id="IPR002881">
    <property type="entry name" value="DUF58"/>
</dbReference>
<proteinExistence type="predicted"/>
<dbReference type="Pfam" id="PF01882">
    <property type="entry name" value="DUF58"/>
    <property type="match status" value="1"/>
</dbReference>
<feature type="transmembrane region" description="Helical" evidence="1">
    <location>
        <begin position="7"/>
        <end position="27"/>
    </location>
</feature>
<evidence type="ECO:0000259" key="2">
    <source>
        <dbReference type="Pfam" id="PF01882"/>
    </source>
</evidence>
<organism evidence="3 4">
    <name type="scientific">Aquibacillus rhizosphaerae</name>
    <dbReference type="NCBI Taxonomy" id="3051431"/>
    <lineage>
        <taxon>Bacteria</taxon>
        <taxon>Bacillati</taxon>
        <taxon>Bacillota</taxon>
        <taxon>Bacilli</taxon>
        <taxon>Bacillales</taxon>
        <taxon>Bacillaceae</taxon>
        <taxon>Aquibacillus</taxon>
    </lineage>
</organism>
<evidence type="ECO:0000313" key="4">
    <source>
        <dbReference type="Proteomes" id="UP001235343"/>
    </source>
</evidence>
<dbReference type="RefSeq" id="WP_285933286.1">
    <property type="nucleotide sequence ID" value="NZ_JASTZU010000051.1"/>
</dbReference>
<feature type="transmembrane region" description="Helical" evidence="1">
    <location>
        <begin position="33"/>
        <end position="55"/>
    </location>
</feature>
<dbReference type="PANTHER" id="PTHR34351:SF2">
    <property type="entry name" value="DUF58 DOMAIN-CONTAINING PROTEIN"/>
    <property type="match status" value="1"/>
</dbReference>
<dbReference type="Proteomes" id="UP001235343">
    <property type="component" value="Unassembled WGS sequence"/>
</dbReference>
<reference evidence="3 4" key="1">
    <citation type="submission" date="2023-06" db="EMBL/GenBank/DDBJ databases">
        <title>Aquibacillus rhizosphaerae LR5S19.</title>
        <authorList>
            <person name="Sun J.-Q."/>
        </authorList>
    </citation>
    <scope>NUCLEOTIDE SEQUENCE [LARGE SCALE GENOMIC DNA]</scope>
    <source>
        <strain evidence="3 4">LR5S19</strain>
    </source>
</reference>
<evidence type="ECO:0000256" key="1">
    <source>
        <dbReference type="SAM" id="Phobius"/>
    </source>
</evidence>
<dbReference type="PANTHER" id="PTHR34351">
    <property type="entry name" value="SLR1927 PROTEIN-RELATED"/>
    <property type="match status" value="1"/>
</dbReference>
<protein>
    <submittedName>
        <fullName evidence="3">DUF58 domain-containing protein</fullName>
    </submittedName>
</protein>
<keyword evidence="1" id="KW-0812">Transmembrane</keyword>
<dbReference type="EMBL" id="JASTZU010000051">
    <property type="protein sequence ID" value="MDL4842000.1"/>
    <property type="molecule type" value="Genomic_DNA"/>
</dbReference>
<keyword evidence="4" id="KW-1185">Reference proteome</keyword>
<comment type="caution">
    <text evidence="3">The sequence shown here is derived from an EMBL/GenBank/DDBJ whole genome shotgun (WGS) entry which is preliminary data.</text>
</comment>
<name>A0ABT7L9Y3_9BACI</name>
<keyword evidence="1" id="KW-1133">Transmembrane helix</keyword>